<dbReference type="GO" id="GO:0003676">
    <property type="term" value="F:nucleic acid binding"/>
    <property type="evidence" value="ECO:0007669"/>
    <property type="project" value="InterPro"/>
</dbReference>
<dbReference type="GO" id="GO:0015074">
    <property type="term" value="P:DNA integration"/>
    <property type="evidence" value="ECO:0007669"/>
    <property type="project" value="InterPro"/>
</dbReference>
<name>A0A8S9ZRX7_9BILA</name>
<evidence type="ECO:0000313" key="2">
    <source>
        <dbReference type="EMBL" id="KAF7636237.1"/>
    </source>
</evidence>
<organism evidence="2 3">
    <name type="scientific">Meloidogyne graminicola</name>
    <dbReference type="NCBI Taxonomy" id="189291"/>
    <lineage>
        <taxon>Eukaryota</taxon>
        <taxon>Metazoa</taxon>
        <taxon>Ecdysozoa</taxon>
        <taxon>Nematoda</taxon>
        <taxon>Chromadorea</taxon>
        <taxon>Rhabditida</taxon>
        <taxon>Tylenchina</taxon>
        <taxon>Tylenchomorpha</taxon>
        <taxon>Tylenchoidea</taxon>
        <taxon>Meloidogynidae</taxon>
        <taxon>Meloidogyninae</taxon>
        <taxon>Meloidogyne</taxon>
    </lineage>
</organism>
<dbReference type="EMBL" id="JABEBT010000032">
    <property type="protein sequence ID" value="KAF7636237.1"/>
    <property type="molecule type" value="Genomic_DNA"/>
</dbReference>
<dbReference type="InterPro" id="IPR001584">
    <property type="entry name" value="Integrase_cat-core"/>
</dbReference>
<dbReference type="InterPro" id="IPR050951">
    <property type="entry name" value="Retrovirus_Pol_polyprotein"/>
</dbReference>
<dbReference type="Gene3D" id="3.30.420.10">
    <property type="entry name" value="Ribonuclease H-like superfamily/Ribonuclease H"/>
    <property type="match status" value="1"/>
</dbReference>
<comment type="caution">
    <text evidence="2">The sequence shown here is derived from an EMBL/GenBank/DDBJ whole genome shotgun (WGS) entry which is preliminary data.</text>
</comment>
<dbReference type="SUPFAM" id="SSF53098">
    <property type="entry name" value="Ribonuclease H-like"/>
    <property type="match status" value="1"/>
</dbReference>
<dbReference type="PANTHER" id="PTHR37984">
    <property type="entry name" value="PROTEIN CBG26694"/>
    <property type="match status" value="1"/>
</dbReference>
<dbReference type="OrthoDB" id="5832112at2759"/>
<dbReference type="Pfam" id="PF00665">
    <property type="entry name" value="rve"/>
    <property type="match status" value="1"/>
</dbReference>
<accession>A0A8S9ZRX7</accession>
<dbReference type="InterPro" id="IPR012337">
    <property type="entry name" value="RNaseH-like_sf"/>
</dbReference>
<sequence>MAEDIKKYIKSCDSCQRTKDEFHPKHEELYPIKKPNFPFQHLHVDIIGPIVTSNRGSKYILSIIDSFSKYLICWPLKDQTAPVIMRIIVDHVITKFGTPKYITSDQGRNFTSQIMKDISRIFGFEQIFTVSYHQSANGQVERANRIIKSILSNYVDREESTKLSPFFILFGREMELPIDIVMNLKPKESGEEENNNTLFYENLKNKFQNIWSKTVINIEKAQEKQKQNYDKNINPSDYKVGDLVLKKVEVPLHKFSKKFEGPFEIISLNKPNVVIKVDEKIIETHLDKLKLFNNKSSLELRENNKKIKYKDKNVESEESERE</sequence>
<dbReference type="PROSITE" id="PS50994">
    <property type="entry name" value="INTEGRASE"/>
    <property type="match status" value="1"/>
</dbReference>
<protein>
    <submittedName>
        <fullName evidence="2">Integrase catalytic domain-containing protein</fullName>
    </submittedName>
</protein>
<dbReference type="InterPro" id="IPR036397">
    <property type="entry name" value="RNaseH_sf"/>
</dbReference>
<evidence type="ECO:0000259" key="1">
    <source>
        <dbReference type="PROSITE" id="PS50994"/>
    </source>
</evidence>
<feature type="domain" description="Integrase catalytic" evidence="1">
    <location>
        <begin position="34"/>
        <end position="194"/>
    </location>
</feature>
<dbReference type="PANTHER" id="PTHR37984:SF5">
    <property type="entry name" value="PROTEIN NYNRIN-LIKE"/>
    <property type="match status" value="1"/>
</dbReference>
<reference evidence="2" key="1">
    <citation type="journal article" date="2020" name="Ecol. Evol.">
        <title>Genome structure and content of the rice root-knot nematode (Meloidogyne graminicola).</title>
        <authorList>
            <person name="Phan N.T."/>
            <person name="Danchin E.G.J."/>
            <person name="Klopp C."/>
            <person name="Perfus-Barbeoch L."/>
            <person name="Kozlowski D.K."/>
            <person name="Koutsovoulos G.D."/>
            <person name="Lopez-Roques C."/>
            <person name="Bouchez O."/>
            <person name="Zahm M."/>
            <person name="Besnard G."/>
            <person name="Bellafiore S."/>
        </authorList>
    </citation>
    <scope>NUCLEOTIDE SEQUENCE</scope>
    <source>
        <strain evidence="2">VN-18</strain>
    </source>
</reference>
<keyword evidence="3" id="KW-1185">Reference proteome</keyword>
<dbReference type="AlphaFoldDB" id="A0A8S9ZRX7"/>
<proteinExistence type="predicted"/>
<gene>
    <name evidence="2" type="ORF">Mgra_00004365</name>
</gene>
<dbReference type="Proteomes" id="UP000605970">
    <property type="component" value="Unassembled WGS sequence"/>
</dbReference>
<evidence type="ECO:0000313" key="3">
    <source>
        <dbReference type="Proteomes" id="UP000605970"/>
    </source>
</evidence>